<name>A0AAD6ZKV6_9AGAR</name>
<evidence type="ECO:0000313" key="2">
    <source>
        <dbReference type="EMBL" id="KAJ7327451.1"/>
    </source>
</evidence>
<evidence type="ECO:0000256" key="1">
    <source>
        <dbReference type="SAM" id="MobiDB-lite"/>
    </source>
</evidence>
<protein>
    <submittedName>
        <fullName evidence="2">Uncharacterized protein</fullName>
    </submittedName>
</protein>
<comment type="caution">
    <text evidence="2">The sequence shown here is derived from an EMBL/GenBank/DDBJ whole genome shotgun (WGS) entry which is preliminary data.</text>
</comment>
<dbReference type="EMBL" id="JARIHO010000041">
    <property type="protein sequence ID" value="KAJ7327451.1"/>
    <property type="molecule type" value="Genomic_DNA"/>
</dbReference>
<feature type="region of interest" description="Disordered" evidence="1">
    <location>
        <begin position="135"/>
        <end position="161"/>
    </location>
</feature>
<feature type="compositionally biased region" description="Polar residues" evidence="1">
    <location>
        <begin position="139"/>
        <end position="161"/>
    </location>
</feature>
<gene>
    <name evidence="2" type="ORF">DFH08DRAFT_1026335</name>
</gene>
<sequence length="161" mass="17594">MCKNAVKSVTRFEIKLTWYQSPWSEAITSRPLCEGLVVNFKTKVLKFTIPDVLLGCMSWNSSAFIMNYCHENPHWQAAAQLLAELALKTYGTCSTRLRKSKYEPHTSLSSIPPSPPCLIVVFFVSVTTGVVVEGEPTSPIASNDTTPPAEASKTNNAASAP</sequence>
<reference evidence="2" key="1">
    <citation type="submission" date="2023-03" db="EMBL/GenBank/DDBJ databases">
        <title>Massive genome expansion in bonnet fungi (Mycena s.s.) driven by repeated elements and novel gene families across ecological guilds.</title>
        <authorList>
            <consortium name="Lawrence Berkeley National Laboratory"/>
            <person name="Harder C.B."/>
            <person name="Miyauchi S."/>
            <person name="Viragh M."/>
            <person name="Kuo A."/>
            <person name="Thoen E."/>
            <person name="Andreopoulos B."/>
            <person name="Lu D."/>
            <person name="Skrede I."/>
            <person name="Drula E."/>
            <person name="Henrissat B."/>
            <person name="Morin E."/>
            <person name="Kohler A."/>
            <person name="Barry K."/>
            <person name="LaButti K."/>
            <person name="Morin E."/>
            <person name="Salamov A."/>
            <person name="Lipzen A."/>
            <person name="Mereny Z."/>
            <person name="Hegedus B."/>
            <person name="Baldrian P."/>
            <person name="Stursova M."/>
            <person name="Weitz H."/>
            <person name="Taylor A."/>
            <person name="Grigoriev I.V."/>
            <person name="Nagy L.G."/>
            <person name="Martin F."/>
            <person name="Kauserud H."/>
        </authorList>
    </citation>
    <scope>NUCLEOTIDE SEQUENCE</scope>
    <source>
        <strain evidence="2">CBHHK002</strain>
    </source>
</reference>
<dbReference type="AlphaFoldDB" id="A0AAD6ZKV6"/>
<accession>A0AAD6ZKV6</accession>
<evidence type="ECO:0000313" key="3">
    <source>
        <dbReference type="Proteomes" id="UP001218218"/>
    </source>
</evidence>
<keyword evidence="3" id="KW-1185">Reference proteome</keyword>
<organism evidence="2 3">
    <name type="scientific">Mycena albidolilacea</name>
    <dbReference type="NCBI Taxonomy" id="1033008"/>
    <lineage>
        <taxon>Eukaryota</taxon>
        <taxon>Fungi</taxon>
        <taxon>Dikarya</taxon>
        <taxon>Basidiomycota</taxon>
        <taxon>Agaricomycotina</taxon>
        <taxon>Agaricomycetes</taxon>
        <taxon>Agaricomycetidae</taxon>
        <taxon>Agaricales</taxon>
        <taxon>Marasmiineae</taxon>
        <taxon>Mycenaceae</taxon>
        <taxon>Mycena</taxon>
    </lineage>
</organism>
<dbReference type="Proteomes" id="UP001218218">
    <property type="component" value="Unassembled WGS sequence"/>
</dbReference>
<proteinExistence type="predicted"/>